<dbReference type="Gene3D" id="3.90.640.10">
    <property type="entry name" value="Actin, Chain A, domain 4"/>
    <property type="match status" value="1"/>
</dbReference>
<dbReference type="PANTHER" id="PTHR14187:SF79">
    <property type="entry name" value="HSP70 FAMILY PROTEIN (AFU_ORTHOLOGUE AFUA_1G15200)"/>
    <property type="match status" value="1"/>
</dbReference>
<gene>
    <name evidence="2" type="ORF">NA56DRAFT_87927</name>
</gene>
<sequence length="624" mass="69082">MPPLINTGVDQPGHPPNQVCEQASPLPPPPGYPQAGAYAPYSTAPPPAAQDRRGGADEVDDGGKSSAQLVVGIDFGTTSSSVAFAFATNNKAKEDIVIECLGAVNQTKQKIPTVLYYDHAQRVVGWGQDIADALSPTGYPKPGVQKVEWFKLQLMMPDDTCIDPINLPPLPPGKSKIDVVADYLYHLRQATLNQLQKTLGEVFNREERNIRYYLTVPAIWNDAAKASTRQAAVQAGFLQDKNDNRLTLITGSEAAIIFCLKTGLLNLKIHDTVLLIDCGGGSVDLIAYEIEGEQPLSISECTAGSGDFCGSTALNRNFSKFLRAKIRKMKLSDGFRPVSRVYAKCVVYFENFIKAGFRNNGQKWAVDVGFEPGIEDGYMIFTNEDILQCFEPVVNRILELVRNQIDAIQAQNRNLQNILIVGGFGASEYLFEQIKLHVPPQFQSKIVRPMDSVAAIVKGAVTAGITEHIVTYRVARRYYLITTLQGNHLEQYCEPSLDGKDRCKDTQQILVQKGQRVKTGQPYKVSIFRQVAPGTILIFEDILYACDDDVCPEYITDSRIKQAVTLTSDLSRKTLEKNFERMDTPQGTFYRVYFDIYLTLDGSELSAEVVCQGETIGRCSARFL</sequence>
<dbReference type="SUPFAM" id="SSF53067">
    <property type="entry name" value="Actin-like ATPase domain"/>
    <property type="match status" value="2"/>
</dbReference>
<dbReference type="InterPro" id="IPR043129">
    <property type="entry name" value="ATPase_NBD"/>
</dbReference>
<evidence type="ECO:0000313" key="2">
    <source>
        <dbReference type="EMBL" id="PMD22451.1"/>
    </source>
</evidence>
<feature type="region of interest" description="Disordered" evidence="1">
    <location>
        <begin position="1"/>
        <end position="63"/>
    </location>
</feature>
<accession>A0A2J6Q870</accession>
<dbReference type="PANTHER" id="PTHR14187">
    <property type="entry name" value="ALPHA KINASE/ELONGATION FACTOR 2 KINASE"/>
    <property type="match status" value="1"/>
</dbReference>
<proteinExistence type="predicted"/>
<evidence type="ECO:0008006" key="4">
    <source>
        <dbReference type="Google" id="ProtNLM"/>
    </source>
</evidence>
<dbReference type="AlphaFoldDB" id="A0A2J6Q870"/>
<dbReference type="Proteomes" id="UP000235672">
    <property type="component" value="Unassembled WGS sequence"/>
</dbReference>
<dbReference type="PRINTS" id="PR00301">
    <property type="entry name" value="HEATSHOCK70"/>
</dbReference>
<dbReference type="STRING" id="1745343.A0A2J6Q870"/>
<keyword evidence="3" id="KW-1185">Reference proteome</keyword>
<dbReference type="Gene3D" id="3.30.420.40">
    <property type="match status" value="3"/>
</dbReference>
<evidence type="ECO:0000256" key="1">
    <source>
        <dbReference type="SAM" id="MobiDB-lite"/>
    </source>
</evidence>
<name>A0A2J6Q870_9HELO</name>
<dbReference type="CDD" id="cd10170">
    <property type="entry name" value="ASKHA_NBD_HSP70"/>
    <property type="match status" value="1"/>
</dbReference>
<feature type="compositionally biased region" description="Low complexity" evidence="1">
    <location>
        <begin position="33"/>
        <end position="42"/>
    </location>
</feature>
<protein>
    <recommendedName>
        <fullName evidence="4">Actin-like ATPase domain-containing protein</fullName>
    </recommendedName>
</protein>
<organism evidence="2 3">
    <name type="scientific">Hyaloscypha hepaticicola</name>
    <dbReference type="NCBI Taxonomy" id="2082293"/>
    <lineage>
        <taxon>Eukaryota</taxon>
        <taxon>Fungi</taxon>
        <taxon>Dikarya</taxon>
        <taxon>Ascomycota</taxon>
        <taxon>Pezizomycotina</taxon>
        <taxon>Leotiomycetes</taxon>
        <taxon>Helotiales</taxon>
        <taxon>Hyaloscyphaceae</taxon>
        <taxon>Hyaloscypha</taxon>
    </lineage>
</organism>
<dbReference type="EMBL" id="KZ613477">
    <property type="protein sequence ID" value="PMD22451.1"/>
    <property type="molecule type" value="Genomic_DNA"/>
</dbReference>
<evidence type="ECO:0000313" key="3">
    <source>
        <dbReference type="Proteomes" id="UP000235672"/>
    </source>
</evidence>
<dbReference type="OrthoDB" id="2963168at2759"/>
<reference evidence="2 3" key="1">
    <citation type="submission" date="2016-05" db="EMBL/GenBank/DDBJ databases">
        <title>A degradative enzymes factory behind the ericoid mycorrhizal symbiosis.</title>
        <authorList>
            <consortium name="DOE Joint Genome Institute"/>
            <person name="Martino E."/>
            <person name="Morin E."/>
            <person name="Grelet G."/>
            <person name="Kuo A."/>
            <person name="Kohler A."/>
            <person name="Daghino S."/>
            <person name="Barry K."/>
            <person name="Choi C."/>
            <person name="Cichocki N."/>
            <person name="Clum A."/>
            <person name="Copeland A."/>
            <person name="Hainaut M."/>
            <person name="Haridas S."/>
            <person name="Labutti K."/>
            <person name="Lindquist E."/>
            <person name="Lipzen A."/>
            <person name="Khouja H.-R."/>
            <person name="Murat C."/>
            <person name="Ohm R."/>
            <person name="Olson A."/>
            <person name="Spatafora J."/>
            <person name="Veneault-Fourrey C."/>
            <person name="Henrissat B."/>
            <person name="Grigoriev I."/>
            <person name="Martin F."/>
            <person name="Perotto S."/>
        </authorList>
    </citation>
    <scope>NUCLEOTIDE SEQUENCE [LARGE SCALE GENOMIC DNA]</scope>
    <source>
        <strain evidence="2 3">UAMH 7357</strain>
    </source>
</reference>